<evidence type="ECO:0000313" key="1">
    <source>
        <dbReference type="EMBL" id="KAJ9050144.1"/>
    </source>
</evidence>
<accession>A0ACC2RJE1</accession>
<evidence type="ECO:0000313" key="2">
    <source>
        <dbReference type="Proteomes" id="UP001165960"/>
    </source>
</evidence>
<keyword evidence="2" id="KW-1185">Reference proteome</keyword>
<dbReference type="EMBL" id="QTSX02007171">
    <property type="protein sequence ID" value="KAJ9050144.1"/>
    <property type="molecule type" value="Genomic_DNA"/>
</dbReference>
<reference evidence="1" key="1">
    <citation type="submission" date="2022-04" db="EMBL/GenBank/DDBJ databases">
        <title>Genome of the entomopathogenic fungus Entomophthora muscae.</title>
        <authorList>
            <person name="Elya C."/>
            <person name="Lovett B.R."/>
            <person name="Lee E."/>
            <person name="Macias A.M."/>
            <person name="Hajek A.E."/>
            <person name="De Bivort B.L."/>
            <person name="Kasson M.T."/>
            <person name="De Fine Licht H.H."/>
            <person name="Stajich J.E."/>
        </authorList>
    </citation>
    <scope>NUCLEOTIDE SEQUENCE</scope>
    <source>
        <strain evidence="1">Berkeley</strain>
    </source>
</reference>
<name>A0ACC2RJE1_9FUNG</name>
<gene>
    <name evidence="1" type="ORF">DSO57_1017136</name>
</gene>
<proteinExistence type="predicted"/>
<comment type="caution">
    <text evidence="1">The sequence shown here is derived from an EMBL/GenBank/DDBJ whole genome shotgun (WGS) entry which is preliminary data.</text>
</comment>
<protein>
    <submittedName>
        <fullName evidence="1">Uncharacterized protein</fullName>
    </submittedName>
</protein>
<dbReference type="Proteomes" id="UP001165960">
    <property type="component" value="Unassembled WGS sequence"/>
</dbReference>
<organism evidence="1 2">
    <name type="scientific">Entomophthora muscae</name>
    <dbReference type="NCBI Taxonomy" id="34485"/>
    <lineage>
        <taxon>Eukaryota</taxon>
        <taxon>Fungi</taxon>
        <taxon>Fungi incertae sedis</taxon>
        <taxon>Zoopagomycota</taxon>
        <taxon>Entomophthoromycotina</taxon>
        <taxon>Entomophthoromycetes</taxon>
        <taxon>Entomophthorales</taxon>
        <taxon>Entomophthoraceae</taxon>
        <taxon>Entomophthora</taxon>
    </lineage>
</organism>
<sequence length="454" mass="50353">MTSKVSMSSRVRQPTADRTPVLAKRPMPKGSSPTDSRSKFMRPTEQRPPAQVLKRPQEDEDFIKYGPKYKEAKLMLKSAQETYSGALFRLEDARRTIKRLKSRNSILLTELSNDSYLYEAKPGKKITTTKVSKAPVMDKDGFAIPSLPYESLKSSQTKKAAPQATSMGRPISKLSRRSRRDLTQARRVQPVPQDETGKYILPVNIGILTVVSLGTIEHENPKFHNDRYIWPVGYTVKRYYNSTVHADKQACYTASIVNDNGSPCFQIIADDSPEPIYGITATGAWTTVVRLANRIRSRNHSNSASGPDYYGFSHPTIAKMIQDLPNSRRCHKYNWQDFEMMDPKHVPTRKWHVPPADDSVSATDSTVDPSASSATQGHPASADSDAASSALTEHVYELDATEADKLLSQSESGSSPDRATYAPHKSGNSMYAKGHFPEQASSSPISEGDFGTMV</sequence>